<dbReference type="InterPro" id="IPR029052">
    <property type="entry name" value="Metallo-depent_PP-like"/>
</dbReference>
<keyword evidence="1" id="KW-0732">Signal</keyword>
<dbReference type="PROSITE" id="PS51257">
    <property type="entry name" value="PROKAR_LIPOPROTEIN"/>
    <property type="match status" value="1"/>
</dbReference>
<protein>
    <submittedName>
        <fullName evidence="3">Alkaline phosphatase D family protein</fullName>
        <ecNumber evidence="3">3.1.3.1</ecNumber>
    </submittedName>
</protein>
<dbReference type="InterPro" id="IPR018946">
    <property type="entry name" value="PhoD-like_MPP"/>
</dbReference>
<dbReference type="CDD" id="cd07389">
    <property type="entry name" value="MPP_PhoD"/>
    <property type="match status" value="1"/>
</dbReference>
<reference evidence="4" key="1">
    <citation type="journal article" date="2019" name="Int. J. Syst. Evol. Microbiol.">
        <title>The Global Catalogue of Microorganisms (GCM) 10K type strain sequencing project: providing services to taxonomists for standard genome sequencing and annotation.</title>
        <authorList>
            <consortium name="The Broad Institute Genomics Platform"/>
            <consortium name="The Broad Institute Genome Sequencing Center for Infectious Disease"/>
            <person name="Wu L."/>
            <person name="Ma J."/>
        </authorList>
    </citation>
    <scope>NUCLEOTIDE SEQUENCE [LARGE SCALE GENOMIC DNA]</scope>
    <source>
        <strain evidence="4">CECT 8531</strain>
    </source>
</reference>
<name>A0ABV8RHT2_9SPHN</name>
<feature type="signal peptide" evidence="1">
    <location>
        <begin position="1"/>
        <end position="20"/>
    </location>
</feature>
<organism evidence="3 4">
    <name type="scientific">Sphingorhabdus arenilitoris</name>
    <dbReference type="NCBI Taxonomy" id="1490041"/>
    <lineage>
        <taxon>Bacteria</taxon>
        <taxon>Pseudomonadati</taxon>
        <taxon>Pseudomonadota</taxon>
        <taxon>Alphaproteobacteria</taxon>
        <taxon>Sphingomonadales</taxon>
        <taxon>Sphingomonadaceae</taxon>
        <taxon>Sphingorhabdus</taxon>
    </lineage>
</organism>
<gene>
    <name evidence="3" type="ORF">ACFOWX_10025</name>
</gene>
<dbReference type="PANTHER" id="PTHR33987:SF1">
    <property type="entry name" value="CALCINEURIN-LIKE METALLO-PHOSPHOESTERASE SUPERFAMILY PROTEIN"/>
    <property type="match status" value="1"/>
</dbReference>
<evidence type="ECO:0000313" key="4">
    <source>
        <dbReference type="Proteomes" id="UP001595887"/>
    </source>
</evidence>
<evidence type="ECO:0000259" key="2">
    <source>
        <dbReference type="Pfam" id="PF09423"/>
    </source>
</evidence>
<accession>A0ABV8RHT2</accession>
<keyword evidence="4" id="KW-1185">Reference proteome</keyword>
<dbReference type="SUPFAM" id="SSF56300">
    <property type="entry name" value="Metallo-dependent phosphatases"/>
    <property type="match status" value="1"/>
</dbReference>
<proteinExistence type="predicted"/>
<comment type="caution">
    <text evidence="3">The sequence shown here is derived from an EMBL/GenBank/DDBJ whole genome shotgun (WGS) entry which is preliminary data.</text>
</comment>
<dbReference type="Proteomes" id="UP001595887">
    <property type="component" value="Unassembled WGS sequence"/>
</dbReference>
<dbReference type="InterPro" id="IPR038607">
    <property type="entry name" value="PhoD-like_sf"/>
</dbReference>
<dbReference type="GO" id="GO:0004035">
    <property type="term" value="F:alkaline phosphatase activity"/>
    <property type="evidence" value="ECO:0007669"/>
    <property type="project" value="UniProtKB-EC"/>
</dbReference>
<dbReference type="EC" id="3.1.3.1" evidence="3"/>
<dbReference type="Pfam" id="PF09423">
    <property type="entry name" value="PhoD"/>
    <property type="match status" value="1"/>
</dbReference>
<sequence>MRQKIVWVLALSMLSLSGCATYIGSTGSAAAPTVSKASAPQTALEALRPYYAGLNEALPVAPAGVSLPLDSVITRFAFGSCVNENRDMDFWNVIAAEKPQAFFLIGDNVYGDTETNHAATIPSLQASYRKLSSRQQFADFRKNVPMMATWDDHDYGANDAGGSFTFKEYAEKIFENYWGSADQVRSRPGVYESRIVGPEGKRVQFILLDTRFFRSDLARMRYQKERPPLGPYIPNVDPAATMLGDAQWQWLEAELARPADLRFIISSVQVITSAHGYESWYNFPKQREKLYALLAAKNVNNAVLLSGDRHAAAMYRENVPGLSRPLYEFTSSSLNFAFGDGDNGAREPDPARLGGFWASENFGQVDIDWTARTVTMTLKKSDGSRIEQQKIGTF</sequence>
<dbReference type="PANTHER" id="PTHR33987">
    <property type="entry name" value="CALCINEURIN-LIKE METALLO-PHOSPHOESTERASE SUPERFAMILY PROTEIN"/>
    <property type="match status" value="1"/>
</dbReference>
<dbReference type="EMBL" id="JBHSDH010000013">
    <property type="protein sequence ID" value="MFC4292749.1"/>
    <property type="molecule type" value="Genomic_DNA"/>
</dbReference>
<dbReference type="RefSeq" id="WP_381423696.1">
    <property type="nucleotide sequence ID" value="NZ_JBHSDH010000013.1"/>
</dbReference>
<keyword evidence="3" id="KW-0378">Hydrolase</keyword>
<evidence type="ECO:0000313" key="3">
    <source>
        <dbReference type="EMBL" id="MFC4292749.1"/>
    </source>
</evidence>
<feature type="chain" id="PRO_5045141461" evidence="1">
    <location>
        <begin position="21"/>
        <end position="394"/>
    </location>
</feature>
<feature type="domain" description="PhoD-like phosphatase metallophosphatase" evidence="2">
    <location>
        <begin position="76"/>
        <end position="377"/>
    </location>
</feature>
<dbReference type="Gene3D" id="3.60.21.70">
    <property type="entry name" value="PhoD-like phosphatase"/>
    <property type="match status" value="1"/>
</dbReference>
<evidence type="ECO:0000256" key="1">
    <source>
        <dbReference type="SAM" id="SignalP"/>
    </source>
</evidence>